<protein>
    <submittedName>
        <fullName evidence="1">Uncharacterized protein</fullName>
    </submittedName>
</protein>
<dbReference type="EMBL" id="JASBWT010000001">
    <property type="protein sequence ID" value="KAJ9108701.1"/>
    <property type="molecule type" value="Genomic_DNA"/>
</dbReference>
<keyword evidence="2" id="KW-1185">Reference proteome</keyword>
<proteinExistence type="predicted"/>
<sequence length="177" mass="20062">MYIKAEKSGPRYQGLNFYHVQEDMLKEAAKKGQLRVAASILKYLNQSLIFPESSATYSLSYYFSTADHNVAHQLFLVKNEKAYDRAFNILDGKPMRFSELWPNVIDYFGLLMPSPPADDAPDPSEIGKEVVVLQSAAEFVAQRHGHNIEKYAQNDKLDKSAPKYATWGFLDFATGRT</sequence>
<name>A0ACC2WCV5_9TREE</name>
<organism evidence="1 2">
    <name type="scientific">Naganishia friedmannii</name>
    <dbReference type="NCBI Taxonomy" id="89922"/>
    <lineage>
        <taxon>Eukaryota</taxon>
        <taxon>Fungi</taxon>
        <taxon>Dikarya</taxon>
        <taxon>Basidiomycota</taxon>
        <taxon>Agaricomycotina</taxon>
        <taxon>Tremellomycetes</taxon>
        <taxon>Filobasidiales</taxon>
        <taxon>Filobasidiaceae</taxon>
        <taxon>Naganishia</taxon>
    </lineage>
</organism>
<gene>
    <name evidence="1" type="ORF">QFC21_000021</name>
</gene>
<evidence type="ECO:0000313" key="2">
    <source>
        <dbReference type="Proteomes" id="UP001227268"/>
    </source>
</evidence>
<accession>A0ACC2WCV5</accession>
<comment type="caution">
    <text evidence="1">The sequence shown here is derived from an EMBL/GenBank/DDBJ whole genome shotgun (WGS) entry which is preliminary data.</text>
</comment>
<reference evidence="1" key="1">
    <citation type="submission" date="2023-04" db="EMBL/GenBank/DDBJ databases">
        <title>Draft Genome sequencing of Naganishia species isolated from polar environments using Oxford Nanopore Technology.</title>
        <authorList>
            <person name="Leo P."/>
            <person name="Venkateswaran K."/>
        </authorList>
    </citation>
    <scope>NUCLEOTIDE SEQUENCE</scope>
    <source>
        <strain evidence="1">MNA-CCFEE 5423</strain>
    </source>
</reference>
<dbReference type="Proteomes" id="UP001227268">
    <property type="component" value="Unassembled WGS sequence"/>
</dbReference>
<evidence type="ECO:0000313" key="1">
    <source>
        <dbReference type="EMBL" id="KAJ9108701.1"/>
    </source>
</evidence>